<evidence type="ECO:0000256" key="5">
    <source>
        <dbReference type="RuleBase" id="RU361277"/>
    </source>
</evidence>
<keyword evidence="9" id="KW-1185">Reference proteome</keyword>
<dbReference type="Gene3D" id="3.90.180.10">
    <property type="entry name" value="Medium-chain alcohol dehydrogenases, catalytic domain"/>
    <property type="match status" value="1"/>
</dbReference>
<keyword evidence="2 5" id="KW-0479">Metal-binding</keyword>
<organism evidence="8 9">
    <name type="scientific">Panaeolus cyanescens</name>
    <dbReference type="NCBI Taxonomy" id="181874"/>
    <lineage>
        <taxon>Eukaryota</taxon>
        <taxon>Fungi</taxon>
        <taxon>Dikarya</taxon>
        <taxon>Basidiomycota</taxon>
        <taxon>Agaricomycotina</taxon>
        <taxon>Agaricomycetes</taxon>
        <taxon>Agaricomycetidae</taxon>
        <taxon>Agaricales</taxon>
        <taxon>Agaricineae</taxon>
        <taxon>Galeropsidaceae</taxon>
        <taxon>Panaeolus</taxon>
    </lineage>
</organism>
<dbReference type="InterPro" id="IPR011032">
    <property type="entry name" value="GroES-like_sf"/>
</dbReference>
<name>A0A409YS41_9AGAR</name>
<sequence length="438" mass="47265">MNAAANVAQSYLGDKPTTTSPSYKPRQDGSTMKALVWHGAKKVAMEEVPVPTVNEPDDIVLRVTGTTVCGSDLHLYNKEIIQLKSGDILGHEFCGIVDEVGPNVTDLKPGDRVVSSFQIACGNCQFCQKGLTSMCDTTNTSSVQEKMYGNKIAGVFGYSHFVGGFPGGQAEYVRIPFGQNNVLKIPNDIPDEKALYLSDVIPTSYHAVKCADVQKGSTVAIWGLGPIGLNAAQWAKLEGASLVIGIDIVDNRLELARSKLGIEVIDPRTTDVLERIHELTAGTGVDCSIDAAGFRYTQSLIQKAQRAIGLETDASQIVNEILRATRKFGTVSLIADYAATTNGFLIGAVMEKGITLRGAGQCPVQKYWHDLLKKVESGEFDPTVILTHRFDIDEIPNIYAAMDQKTDNVIKSFVQTKFSSPPAPGTPPLSSLKARSLN</sequence>
<protein>
    <recommendedName>
        <fullName evidence="7">Enoyl reductase (ER) domain-containing protein</fullName>
    </recommendedName>
</protein>
<proteinExistence type="inferred from homology"/>
<evidence type="ECO:0000313" key="8">
    <source>
        <dbReference type="EMBL" id="PPR05789.1"/>
    </source>
</evidence>
<reference evidence="8 9" key="1">
    <citation type="journal article" date="2018" name="Evol. Lett.">
        <title>Horizontal gene cluster transfer increased hallucinogenic mushroom diversity.</title>
        <authorList>
            <person name="Reynolds H.T."/>
            <person name="Vijayakumar V."/>
            <person name="Gluck-Thaler E."/>
            <person name="Korotkin H.B."/>
            <person name="Matheny P.B."/>
            <person name="Slot J.C."/>
        </authorList>
    </citation>
    <scope>NUCLEOTIDE SEQUENCE [LARGE SCALE GENOMIC DNA]</scope>
    <source>
        <strain evidence="8 9">2629</strain>
    </source>
</reference>
<dbReference type="PANTHER" id="PTHR42813:SF1">
    <property type="entry name" value="DEHYDROGENASE, PUTATIVE (AFU_ORTHOLOGUE AFUA_5G03930)-RELATED"/>
    <property type="match status" value="1"/>
</dbReference>
<dbReference type="PANTHER" id="PTHR42813">
    <property type="entry name" value="ZINC-TYPE ALCOHOL DEHYDROGENASE-LIKE"/>
    <property type="match status" value="1"/>
</dbReference>
<dbReference type="EMBL" id="NHTK01000751">
    <property type="protein sequence ID" value="PPR05789.1"/>
    <property type="molecule type" value="Genomic_DNA"/>
</dbReference>
<dbReference type="SMART" id="SM00829">
    <property type="entry name" value="PKS_ER"/>
    <property type="match status" value="1"/>
</dbReference>
<evidence type="ECO:0000256" key="1">
    <source>
        <dbReference type="ARBA" id="ARBA00001947"/>
    </source>
</evidence>
<dbReference type="InterPro" id="IPR013149">
    <property type="entry name" value="ADH-like_C"/>
</dbReference>
<dbReference type="InterPro" id="IPR002328">
    <property type="entry name" value="ADH_Zn_CS"/>
</dbReference>
<feature type="domain" description="Enoyl reductase (ER)" evidence="7">
    <location>
        <begin position="30"/>
        <end position="410"/>
    </location>
</feature>
<keyword evidence="4" id="KW-0560">Oxidoreductase</keyword>
<dbReference type="GO" id="GO:0016491">
    <property type="term" value="F:oxidoreductase activity"/>
    <property type="evidence" value="ECO:0007669"/>
    <property type="project" value="UniProtKB-KW"/>
</dbReference>
<evidence type="ECO:0000256" key="6">
    <source>
        <dbReference type="SAM" id="MobiDB-lite"/>
    </source>
</evidence>
<dbReference type="PROSITE" id="PS00059">
    <property type="entry name" value="ADH_ZINC"/>
    <property type="match status" value="1"/>
</dbReference>
<dbReference type="Proteomes" id="UP000284842">
    <property type="component" value="Unassembled WGS sequence"/>
</dbReference>
<evidence type="ECO:0000256" key="3">
    <source>
        <dbReference type="ARBA" id="ARBA00022833"/>
    </source>
</evidence>
<dbReference type="SUPFAM" id="SSF51735">
    <property type="entry name" value="NAD(P)-binding Rossmann-fold domains"/>
    <property type="match status" value="1"/>
</dbReference>
<dbReference type="Pfam" id="PF08240">
    <property type="entry name" value="ADH_N"/>
    <property type="match status" value="1"/>
</dbReference>
<feature type="region of interest" description="Disordered" evidence="6">
    <location>
        <begin position="1"/>
        <end position="29"/>
    </location>
</feature>
<evidence type="ECO:0000256" key="4">
    <source>
        <dbReference type="ARBA" id="ARBA00023002"/>
    </source>
</evidence>
<accession>A0A409YS41</accession>
<comment type="similarity">
    <text evidence="5">Belongs to the zinc-containing alcohol dehydrogenase family.</text>
</comment>
<dbReference type="AlphaFoldDB" id="A0A409YS41"/>
<comment type="caution">
    <text evidence="8">The sequence shown here is derived from an EMBL/GenBank/DDBJ whole genome shotgun (WGS) entry which is preliminary data.</text>
</comment>
<dbReference type="SUPFAM" id="SSF50129">
    <property type="entry name" value="GroES-like"/>
    <property type="match status" value="1"/>
</dbReference>
<feature type="region of interest" description="Disordered" evidence="6">
    <location>
        <begin position="419"/>
        <end position="438"/>
    </location>
</feature>
<dbReference type="GO" id="GO:0008270">
    <property type="term" value="F:zinc ion binding"/>
    <property type="evidence" value="ECO:0007669"/>
    <property type="project" value="InterPro"/>
</dbReference>
<gene>
    <name evidence="8" type="ORF">CVT24_006844</name>
</gene>
<dbReference type="InterPro" id="IPR020843">
    <property type="entry name" value="ER"/>
</dbReference>
<keyword evidence="3 5" id="KW-0862">Zinc</keyword>
<dbReference type="OrthoDB" id="3941538at2759"/>
<dbReference type="Pfam" id="PF00107">
    <property type="entry name" value="ADH_zinc_N"/>
    <property type="match status" value="1"/>
</dbReference>
<dbReference type="STRING" id="181874.A0A409YS41"/>
<evidence type="ECO:0000313" key="9">
    <source>
        <dbReference type="Proteomes" id="UP000284842"/>
    </source>
</evidence>
<dbReference type="Gene3D" id="3.40.50.720">
    <property type="entry name" value="NAD(P)-binding Rossmann-like Domain"/>
    <property type="match status" value="1"/>
</dbReference>
<dbReference type="CDD" id="cd08283">
    <property type="entry name" value="FDH_like_1"/>
    <property type="match status" value="1"/>
</dbReference>
<comment type="cofactor">
    <cofactor evidence="1 5">
        <name>Zn(2+)</name>
        <dbReference type="ChEBI" id="CHEBI:29105"/>
    </cofactor>
</comment>
<dbReference type="InterPro" id="IPR036291">
    <property type="entry name" value="NAD(P)-bd_dom_sf"/>
</dbReference>
<dbReference type="InterPro" id="IPR013154">
    <property type="entry name" value="ADH-like_N"/>
</dbReference>
<dbReference type="InParanoid" id="A0A409YS41"/>
<evidence type="ECO:0000259" key="7">
    <source>
        <dbReference type="SMART" id="SM00829"/>
    </source>
</evidence>
<evidence type="ECO:0000256" key="2">
    <source>
        <dbReference type="ARBA" id="ARBA00022723"/>
    </source>
</evidence>